<dbReference type="RefSeq" id="WP_147851726.1">
    <property type="nucleotide sequence ID" value="NZ_VDUZ01000063.1"/>
</dbReference>
<dbReference type="EMBL" id="VDUZ01000063">
    <property type="protein sequence ID" value="TXL70213.1"/>
    <property type="molecule type" value="Genomic_DNA"/>
</dbReference>
<keyword evidence="1" id="KW-0472">Membrane</keyword>
<accession>A0A5C8PAE5</accession>
<organism evidence="2 3">
    <name type="scientific">Vineibacter terrae</name>
    <dbReference type="NCBI Taxonomy" id="2586908"/>
    <lineage>
        <taxon>Bacteria</taxon>
        <taxon>Pseudomonadati</taxon>
        <taxon>Pseudomonadota</taxon>
        <taxon>Alphaproteobacteria</taxon>
        <taxon>Hyphomicrobiales</taxon>
        <taxon>Vineibacter</taxon>
    </lineage>
</organism>
<comment type="caution">
    <text evidence="2">The sequence shown here is derived from an EMBL/GenBank/DDBJ whole genome shotgun (WGS) entry which is preliminary data.</text>
</comment>
<protein>
    <submittedName>
        <fullName evidence="2">Uncharacterized protein</fullName>
    </submittedName>
</protein>
<evidence type="ECO:0000313" key="3">
    <source>
        <dbReference type="Proteomes" id="UP000321638"/>
    </source>
</evidence>
<evidence type="ECO:0000313" key="2">
    <source>
        <dbReference type="EMBL" id="TXL70213.1"/>
    </source>
</evidence>
<name>A0A5C8PAE5_9HYPH</name>
<keyword evidence="1" id="KW-1133">Transmembrane helix</keyword>
<reference evidence="2 3" key="1">
    <citation type="submission" date="2019-06" db="EMBL/GenBank/DDBJ databases">
        <title>New taxonomy in bacterial strain CC-CFT640, isolated from vineyard.</title>
        <authorList>
            <person name="Lin S.-Y."/>
            <person name="Tsai C.-F."/>
            <person name="Young C.-C."/>
        </authorList>
    </citation>
    <scope>NUCLEOTIDE SEQUENCE [LARGE SCALE GENOMIC DNA]</scope>
    <source>
        <strain evidence="2 3">CC-CFT640</strain>
    </source>
</reference>
<sequence>MTRLVLFIAINGLAMGGLTFWYYLELRKTEGGRQLLQEEVRLGRYHRIRLYGPLFVRVHPRTIKAIANGHYGVRVKQVSNRMYLLVGLWLIVSLLMFWFLFLRGGTQ</sequence>
<evidence type="ECO:0000256" key="1">
    <source>
        <dbReference type="SAM" id="Phobius"/>
    </source>
</evidence>
<keyword evidence="1" id="KW-0812">Transmembrane</keyword>
<gene>
    <name evidence="2" type="ORF">FHP25_35360</name>
</gene>
<feature type="transmembrane region" description="Helical" evidence="1">
    <location>
        <begin position="6"/>
        <end position="24"/>
    </location>
</feature>
<proteinExistence type="predicted"/>
<dbReference type="Proteomes" id="UP000321638">
    <property type="component" value="Unassembled WGS sequence"/>
</dbReference>
<dbReference type="AlphaFoldDB" id="A0A5C8PAE5"/>
<feature type="transmembrane region" description="Helical" evidence="1">
    <location>
        <begin position="82"/>
        <end position="101"/>
    </location>
</feature>
<keyword evidence="3" id="KW-1185">Reference proteome</keyword>